<comment type="caution">
    <text evidence="2">The sequence shown here is derived from an EMBL/GenBank/DDBJ whole genome shotgun (WGS) entry which is preliminary data.</text>
</comment>
<evidence type="ECO:0000313" key="3">
    <source>
        <dbReference type="Proteomes" id="UP000198795"/>
    </source>
</evidence>
<dbReference type="RefSeq" id="WP_090228737.1">
    <property type="nucleotide sequence ID" value="NZ_FNJC01000003.1"/>
</dbReference>
<keyword evidence="1" id="KW-1133">Transmembrane helix</keyword>
<feature type="transmembrane region" description="Helical" evidence="1">
    <location>
        <begin position="213"/>
        <end position="233"/>
    </location>
</feature>
<proteinExistence type="predicted"/>
<protein>
    <submittedName>
        <fullName evidence="2">Uncharacterized protein</fullName>
    </submittedName>
</protein>
<name>A0A1H0Q177_9HYPH</name>
<gene>
    <name evidence="2" type="ORF">SAMN04488061_2214</name>
</gene>
<accession>A0A1H0Q177</accession>
<sequence length="276" mass="30363">MADPSRAALNWNALDASIIGAITEIQAARACIRHDAQSKATIKRNPNAEAQERFVRCFDDAQDMLDEVRAQMSIARSIFAGAPRIPSRPRQVTATALDRGNATYVVEPKKPASSRLAAFKKRFAFFAKSSMRKFKKMTFASARRDNSIAVENVGKKTVSPREKLIVPFLYALPFSLRRRLWRNLKSSFAQTSPQGKTPSERTPYHNAFYPRPAFVLAAMVGLGVVASIAWAAWAPSTVSAANVGLSTPSIEWSAVPAKGCSVSAWAKACYPRRSRL</sequence>
<keyword evidence="3" id="KW-1185">Reference proteome</keyword>
<evidence type="ECO:0000313" key="2">
    <source>
        <dbReference type="EMBL" id="SDP11123.1"/>
    </source>
</evidence>
<dbReference type="Proteomes" id="UP000198795">
    <property type="component" value="Unassembled WGS sequence"/>
</dbReference>
<keyword evidence="1" id="KW-0472">Membrane</keyword>
<reference evidence="2 3" key="1">
    <citation type="submission" date="2016-10" db="EMBL/GenBank/DDBJ databases">
        <authorList>
            <person name="Varghese N."/>
            <person name="Submissions S."/>
        </authorList>
    </citation>
    <scope>NUCLEOTIDE SEQUENCE [LARGE SCALE GENOMIC DNA]</scope>
    <source>
        <strain evidence="2 3">CGMCC 1.6497</strain>
    </source>
</reference>
<evidence type="ECO:0000256" key="1">
    <source>
        <dbReference type="SAM" id="Phobius"/>
    </source>
</evidence>
<keyword evidence="1" id="KW-0812">Transmembrane</keyword>
<organism evidence="2 3">
    <name type="scientific">Filomicrobium insigne</name>
    <dbReference type="NCBI Taxonomy" id="418854"/>
    <lineage>
        <taxon>Bacteria</taxon>
        <taxon>Pseudomonadati</taxon>
        <taxon>Pseudomonadota</taxon>
        <taxon>Alphaproteobacteria</taxon>
        <taxon>Hyphomicrobiales</taxon>
        <taxon>Hyphomicrobiaceae</taxon>
        <taxon>Filomicrobium</taxon>
    </lineage>
</organism>
<dbReference type="EMBL" id="FNJC01000003">
    <property type="protein sequence ID" value="SDP11123.1"/>
    <property type="molecule type" value="Genomic_DNA"/>
</dbReference>